<dbReference type="EMBL" id="CP067341">
    <property type="protein sequence ID" value="QQP14555.1"/>
    <property type="molecule type" value="Genomic_DNA"/>
</dbReference>
<sequence>MIDAREPIIVEFPLRGEWHSPNTPGTKIPSHGTNKLGARYAYDFIQVDWERKGWPAYRVSLAQYLLFGVPLDEYYCWGQDVYAPCDGIIVQAEDGYKERTRTKLLSDMSNAYKNAHYFDPKKDDIQSVAGNYIIIKCGDNVYAGLVHLQTGSIQVSVGESVKKGEVIGRVGHSGNSFAPHLHFQLMDSSDIATANGLPLAFEQYELFKNGIWEKVNNGIPTNKDRIRFQKSDEWD</sequence>
<feature type="domain" description="M23ase beta-sheet core" evidence="1">
    <location>
        <begin position="78"/>
        <end position="187"/>
    </location>
</feature>
<keyword evidence="3" id="KW-1185">Reference proteome</keyword>
<dbReference type="PANTHER" id="PTHR21666:SF270">
    <property type="entry name" value="MUREIN HYDROLASE ACTIVATOR ENVC"/>
    <property type="match status" value="1"/>
</dbReference>
<organism evidence="2 3">
    <name type="scientific">Lysinibacillus agricola</name>
    <dbReference type="NCBI Taxonomy" id="2590012"/>
    <lineage>
        <taxon>Bacteria</taxon>
        <taxon>Bacillati</taxon>
        <taxon>Bacillota</taxon>
        <taxon>Bacilli</taxon>
        <taxon>Bacillales</taxon>
        <taxon>Bacillaceae</taxon>
        <taxon>Lysinibacillus</taxon>
    </lineage>
</organism>
<dbReference type="InterPro" id="IPR011055">
    <property type="entry name" value="Dup_hybrid_motif"/>
</dbReference>
<proteinExistence type="predicted"/>
<dbReference type="Proteomes" id="UP000596049">
    <property type="component" value="Chromosome"/>
</dbReference>
<evidence type="ECO:0000313" key="2">
    <source>
        <dbReference type="EMBL" id="QQP14555.1"/>
    </source>
</evidence>
<dbReference type="Pfam" id="PF01551">
    <property type="entry name" value="Peptidase_M23"/>
    <property type="match status" value="1"/>
</dbReference>
<dbReference type="Gene3D" id="2.70.70.10">
    <property type="entry name" value="Glucose Permease (Domain IIA)"/>
    <property type="match status" value="1"/>
</dbReference>
<dbReference type="CDD" id="cd12797">
    <property type="entry name" value="M23_peptidase"/>
    <property type="match status" value="1"/>
</dbReference>
<dbReference type="RefSeq" id="WP_053596928.1">
    <property type="nucleotide sequence ID" value="NZ_CP067341.1"/>
</dbReference>
<gene>
    <name evidence="2" type="ORF">FJQ98_11410</name>
</gene>
<accession>A0ABX7AZR2</accession>
<dbReference type="PANTHER" id="PTHR21666">
    <property type="entry name" value="PEPTIDASE-RELATED"/>
    <property type="match status" value="1"/>
</dbReference>
<protein>
    <submittedName>
        <fullName evidence="2">M23 family metallopeptidase</fullName>
    </submittedName>
</protein>
<dbReference type="InterPro" id="IPR016047">
    <property type="entry name" value="M23ase_b-sheet_dom"/>
</dbReference>
<evidence type="ECO:0000259" key="1">
    <source>
        <dbReference type="Pfam" id="PF01551"/>
    </source>
</evidence>
<dbReference type="InterPro" id="IPR050570">
    <property type="entry name" value="Cell_wall_metabolism_enzyme"/>
</dbReference>
<dbReference type="SUPFAM" id="SSF51261">
    <property type="entry name" value="Duplicated hybrid motif"/>
    <property type="match status" value="1"/>
</dbReference>
<evidence type="ECO:0000313" key="3">
    <source>
        <dbReference type="Proteomes" id="UP000596049"/>
    </source>
</evidence>
<reference evidence="2 3" key="1">
    <citation type="submission" date="2020-01" db="EMBL/GenBank/DDBJ databases">
        <authorList>
            <person name="Liu G."/>
            <person name="Liu B."/>
        </authorList>
    </citation>
    <scope>NUCLEOTIDE SEQUENCE [LARGE SCALE GENOMIC DNA]</scope>
    <source>
        <strain evidence="2 3">FJAT-51161</strain>
    </source>
</reference>
<name>A0ABX7AZR2_9BACI</name>